<dbReference type="EMBL" id="JAAGAX010000003">
    <property type="protein sequence ID" value="KAF2320354.1"/>
    <property type="molecule type" value="Genomic_DNA"/>
</dbReference>
<organism evidence="1 2">
    <name type="scientific">Hevea brasiliensis</name>
    <name type="common">Para rubber tree</name>
    <name type="synonym">Siphonia brasiliensis</name>
    <dbReference type="NCBI Taxonomy" id="3981"/>
    <lineage>
        <taxon>Eukaryota</taxon>
        <taxon>Viridiplantae</taxon>
        <taxon>Streptophyta</taxon>
        <taxon>Embryophyta</taxon>
        <taxon>Tracheophyta</taxon>
        <taxon>Spermatophyta</taxon>
        <taxon>Magnoliopsida</taxon>
        <taxon>eudicotyledons</taxon>
        <taxon>Gunneridae</taxon>
        <taxon>Pentapetalae</taxon>
        <taxon>rosids</taxon>
        <taxon>fabids</taxon>
        <taxon>Malpighiales</taxon>
        <taxon>Euphorbiaceae</taxon>
        <taxon>Crotonoideae</taxon>
        <taxon>Micrandreae</taxon>
        <taxon>Hevea</taxon>
    </lineage>
</organism>
<dbReference type="PANTHER" id="PTHR37701">
    <property type="entry name" value="METHYL-CPG-BINDING DOMAIN-CONTAINING PROTEIN 8"/>
    <property type="match status" value="1"/>
</dbReference>
<sequence>MSSQFLHLHDRRHREEFKPSGQQFVSCKEVAAYLQSFFGPYGARQVMDHAGDNTQRVHRVASESYAGATRKDDVQGQSSEHEKAVALLRIDNLELAGVPMHDFFECHKCNMTFDEKNTYLQHLLSFTRGTQGVIDLVFRESDIECGMIDESQELELYQQQSDHMIDKGIGMIDDASNVLDVALDSSFAIEQHGNTSKALGGTYCLAVFTDEVENSVIEQERGSECCSPAPMSDQKLCSIENDVNLVGTDKQENCETDKVDKTSSVEVEIGIVSMIGMQIMILCQKLCSNLSRKVVDFSMGFHSHLYPYCNNPGVFQHPV</sequence>
<protein>
    <submittedName>
        <fullName evidence="1">Uncharacterized protein</fullName>
    </submittedName>
</protein>
<evidence type="ECO:0000313" key="1">
    <source>
        <dbReference type="EMBL" id="KAF2320354.1"/>
    </source>
</evidence>
<dbReference type="Proteomes" id="UP000467840">
    <property type="component" value="Chromosome 10"/>
</dbReference>
<reference evidence="1 2" key="1">
    <citation type="journal article" date="2020" name="Mol. Plant">
        <title>The Chromosome-Based Rubber Tree Genome Provides New Insights into Spurge Genome Evolution and Rubber Biosynthesis.</title>
        <authorList>
            <person name="Liu J."/>
            <person name="Shi C."/>
            <person name="Shi C.C."/>
            <person name="Li W."/>
            <person name="Zhang Q.J."/>
            <person name="Zhang Y."/>
            <person name="Li K."/>
            <person name="Lu H.F."/>
            <person name="Shi C."/>
            <person name="Zhu S.T."/>
            <person name="Xiao Z.Y."/>
            <person name="Nan H."/>
            <person name="Yue Y."/>
            <person name="Zhu X.G."/>
            <person name="Wu Y."/>
            <person name="Hong X.N."/>
            <person name="Fan G.Y."/>
            <person name="Tong Y."/>
            <person name="Zhang D."/>
            <person name="Mao C.L."/>
            <person name="Liu Y.L."/>
            <person name="Hao S.J."/>
            <person name="Liu W.Q."/>
            <person name="Lv M.Q."/>
            <person name="Zhang H.B."/>
            <person name="Liu Y."/>
            <person name="Hu-Tang G.R."/>
            <person name="Wang J.P."/>
            <person name="Wang J.H."/>
            <person name="Sun Y.H."/>
            <person name="Ni S.B."/>
            <person name="Chen W.B."/>
            <person name="Zhang X.C."/>
            <person name="Jiao Y.N."/>
            <person name="Eichler E.E."/>
            <person name="Li G.H."/>
            <person name="Liu X."/>
            <person name="Gao L.Z."/>
        </authorList>
    </citation>
    <scope>NUCLEOTIDE SEQUENCE [LARGE SCALE GENOMIC DNA]</scope>
    <source>
        <strain evidence="2">cv. GT1</strain>
        <tissue evidence="1">Leaf</tissue>
    </source>
</reference>
<proteinExistence type="predicted"/>
<dbReference type="PANTHER" id="PTHR37701:SF19">
    <property type="entry name" value="METHYL-CPG-BINDING DOMAIN PROTEIN"/>
    <property type="match status" value="1"/>
</dbReference>
<dbReference type="AlphaFoldDB" id="A0A6A6N4W7"/>
<name>A0A6A6N4W7_HEVBR</name>
<gene>
    <name evidence="1" type="ORF">GH714_027253</name>
</gene>
<comment type="caution">
    <text evidence="1">The sequence shown here is derived from an EMBL/GenBank/DDBJ whole genome shotgun (WGS) entry which is preliminary data.</text>
</comment>
<accession>A0A6A6N4W7</accession>
<keyword evidence="2" id="KW-1185">Reference proteome</keyword>
<evidence type="ECO:0000313" key="2">
    <source>
        <dbReference type="Proteomes" id="UP000467840"/>
    </source>
</evidence>
<dbReference type="InterPro" id="IPR037472">
    <property type="entry name" value="MBD8"/>
</dbReference>